<keyword evidence="1" id="KW-0328">Glycosyltransferase</keyword>
<evidence type="ECO:0000256" key="1">
    <source>
        <dbReference type="ARBA" id="ARBA00022676"/>
    </source>
</evidence>
<dbReference type="CDD" id="cd04194">
    <property type="entry name" value="GT8_A4GalT_like"/>
    <property type="match status" value="1"/>
</dbReference>
<organism evidence="4 5">
    <name type="scientific">Algoriphagus taiwanensis</name>
    <dbReference type="NCBI Taxonomy" id="1445656"/>
    <lineage>
        <taxon>Bacteria</taxon>
        <taxon>Pseudomonadati</taxon>
        <taxon>Bacteroidota</taxon>
        <taxon>Cytophagia</taxon>
        <taxon>Cytophagales</taxon>
        <taxon>Cyclobacteriaceae</taxon>
        <taxon>Algoriphagus</taxon>
    </lineage>
</organism>
<sequence>MDKEKIAVFLSLDRAFLIPATVTIFSLLKNNPKQCFRIYLVAEEFGVDWISPLVSLIEKMGSEPILKPINGRAISKLKVNPQLSHATYYRVLAPSLFQESKIIYLDSDLLVHGDISELWELDLEDFPIAAVEDPFTRDLHRLGLTEDQGYFNSGVLLMNLDQWRKMNLGDLVLDFAFNNPAIIPYLDQCSLNAVLKGNWLRLEPKWNLQTGMVEKEPSGFFNRFFSEQSLLEANQNPRIIHFTGAFKPWKPGCKHPFKNLFWEYLNQIPNEIKSPIDFSWFRIKSWIPLSLNKFYWKLFKERKSMLLSGTS</sequence>
<evidence type="ECO:0000256" key="3">
    <source>
        <dbReference type="ARBA" id="ARBA00022723"/>
    </source>
</evidence>
<comment type="caution">
    <text evidence="4">The sequence shown here is derived from an EMBL/GenBank/DDBJ whole genome shotgun (WGS) entry which is preliminary data.</text>
</comment>
<reference evidence="4 5" key="1">
    <citation type="submission" date="2023-08" db="EMBL/GenBank/DDBJ databases">
        <title>Draft genome sequence of Algoriphagus taiwanensis.</title>
        <authorList>
            <person name="Takatani N."/>
            <person name="Hosokawa M."/>
            <person name="Sawabe T."/>
        </authorList>
    </citation>
    <scope>NUCLEOTIDE SEQUENCE [LARGE SCALE GENOMIC DNA]</scope>
    <source>
        <strain evidence="4 5">JCM 19755</strain>
    </source>
</reference>
<proteinExistence type="predicted"/>
<dbReference type="Pfam" id="PF01501">
    <property type="entry name" value="Glyco_transf_8"/>
    <property type="match status" value="1"/>
</dbReference>
<dbReference type="InterPro" id="IPR029044">
    <property type="entry name" value="Nucleotide-diphossugar_trans"/>
</dbReference>
<name>A0ABQ6Q4L6_9BACT</name>
<keyword evidence="3" id="KW-0479">Metal-binding</keyword>
<evidence type="ECO:0000313" key="5">
    <source>
        <dbReference type="Proteomes" id="UP001307705"/>
    </source>
</evidence>
<dbReference type="PANTHER" id="PTHR13778">
    <property type="entry name" value="GLYCOSYLTRANSFERASE 8 DOMAIN-CONTAINING PROTEIN"/>
    <property type="match status" value="1"/>
</dbReference>
<dbReference type="Gene3D" id="3.90.550.10">
    <property type="entry name" value="Spore Coat Polysaccharide Biosynthesis Protein SpsA, Chain A"/>
    <property type="match status" value="1"/>
</dbReference>
<dbReference type="SUPFAM" id="SSF53448">
    <property type="entry name" value="Nucleotide-diphospho-sugar transferases"/>
    <property type="match status" value="1"/>
</dbReference>
<dbReference type="InterPro" id="IPR050748">
    <property type="entry name" value="Glycosyltrans_8_dom-fam"/>
</dbReference>
<evidence type="ECO:0000313" key="4">
    <source>
        <dbReference type="EMBL" id="GMQ34510.1"/>
    </source>
</evidence>
<accession>A0ABQ6Q4L6</accession>
<dbReference type="Proteomes" id="UP001307705">
    <property type="component" value="Unassembled WGS sequence"/>
</dbReference>
<evidence type="ECO:0000256" key="2">
    <source>
        <dbReference type="ARBA" id="ARBA00022679"/>
    </source>
</evidence>
<keyword evidence="2" id="KW-0808">Transferase</keyword>
<gene>
    <name evidence="4" type="ORF">Ataiwa_27830</name>
</gene>
<evidence type="ECO:0008006" key="6">
    <source>
        <dbReference type="Google" id="ProtNLM"/>
    </source>
</evidence>
<protein>
    <recommendedName>
        <fullName evidence="6">Glycosyltransferase family 8 protein</fullName>
    </recommendedName>
</protein>
<dbReference type="EMBL" id="BTPE01000010">
    <property type="protein sequence ID" value="GMQ34510.1"/>
    <property type="molecule type" value="Genomic_DNA"/>
</dbReference>
<dbReference type="InterPro" id="IPR002495">
    <property type="entry name" value="Glyco_trans_8"/>
</dbReference>
<dbReference type="PANTHER" id="PTHR13778:SF47">
    <property type="entry name" value="LIPOPOLYSACCHARIDE 1,3-GALACTOSYLTRANSFERASE"/>
    <property type="match status" value="1"/>
</dbReference>
<keyword evidence="5" id="KW-1185">Reference proteome</keyword>
<dbReference type="RefSeq" id="WP_338229336.1">
    <property type="nucleotide sequence ID" value="NZ_BTPE01000010.1"/>
</dbReference>